<accession>A0A8H6SDA7</accession>
<feature type="region of interest" description="Disordered" evidence="1">
    <location>
        <begin position="128"/>
        <end position="150"/>
    </location>
</feature>
<sequence>MPLLPLSGSPDGITSDWLRAGFLEPSPRKLLSLVSRKLTRRRESATPKLPLILGVVFGAFALILICSICWVYYKQRKIKSHTSISPDVISRPFPLEAKSYPVDTKLGHSRIQPAVSTFPLRPAPVEIASPHRRRRRQPAAPPVPPPSASRLRLERQIERELQRAQRREKIREKAEIRERERDQAERRTSTSKSVLGLLWHLPPVSEGYGVGLMTRENLDFRRLPSYHAGDTRVTESMNE</sequence>
<feature type="region of interest" description="Disordered" evidence="1">
    <location>
        <begin position="162"/>
        <end position="190"/>
    </location>
</feature>
<keyword evidence="2" id="KW-0812">Transmembrane</keyword>
<keyword evidence="2" id="KW-1133">Transmembrane helix</keyword>
<dbReference type="OrthoDB" id="3062884at2759"/>
<dbReference type="EMBL" id="JACAZF010000008">
    <property type="protein sequence ID" value="KAF7297425.1"/>
    <property type="molecule type" value="Genomic_DNA"/>
</dbReference>
<keyword evidence="2" id="KW-0472">Membrane</keyword>
<organism evidence="3 4">
    <name type="scientific">Mycena indigotica</name>
    <dbReference type="NCBI Taxonomy" id="2126181"/>
    <lineage>
        <taxon>Eukaryota</taxon>
        <taxon>Fungi</taxon>
        <taxon>Dikarya</taxon>
        <taxon>Basidiomycota</taxon>
        <taxon>Agaricomycotina</taxon>
        <taxon>Agaricomycetes</taxon>
        <taxon>Agaricomycetidae</taxon>
        <taxon>Agaricales</taxon>
        <taxon>Marasmiineae</taxon>
        <taxon>Mycenaceae</taxon>
        <taxon>Mycena</taxon>
    </lineage>
</organism>
<name>A0A8H6SDA7_9AGAR</name>
<dbReference type="GeneID" id="59348888"/>
<dbReference type="Proteomes" id="UP000636479">
    <property type="component" value="Unassembled WGS sequence"/>
</dbReference>
<evidence type="ECO:0000256" key="1">
    <source>
        <dbReference type="SAM" id="MobiDB-lite"/>
    </source>
</evidence>
<protein>
    <submittedName>
        <fullName evidence="3">Uncharacterized protein</fullName>
    </submittedName>
</protein>
<dbReference type="AlphaFoldDB" id="A0A8H6SDA7"/>
<comment type="caution">
    <text evidence="3">The sequence shown here is derived from an EMBL/GenBank/DDBJ whole genome shotgun (WGS) entry which is preliminary data.</text>
</comment>
<evidence type="ECO:0000313" key="3">
    <source>
        <dbReference type="EMBL" id="KAF7297425.1"/>
    </source>
</evidence>
<reference evidence="3" key="1">
    <citation type="submission" date="2020-05" db="EMBL/GenBank/DDBJ databases">
        <title>Mycena genomes resolve the evolution of fungal bioluminescence.</title>
        <authorList>
            <person name="Tsai I.J."/>
        </authorList>
    </citation>
    <scope>NUCLEOTIDE SEQUENCE</scope>
    <source>
        <strain evidence="3">171206Taipei</strain>
    </source>
</reference>
<feature type="compositionally biased region" description="Basic and acidic residues" evidence="1">
    <location>
        <begin position="162"/>
        <end position="188"/>
    </location>
</feature>
<dbReference type="RefSeq" id="XP_037217784.1">
    <property type="nucleotide sequence ID" value="XM_037366372.1"/>
</dbReference>
<evidence type="ECO:0000256" key="2">
    <source>
        <dbReference type="SAM" id="Phobius"/>
    </source>
</evidence>
<proteinExistence type="predicted"/>
<gene>
    <name evidence="3" type="ORF">MIND_00976100</name>
</gene>
<keyword evidence="4" id="KW-1185">Reference proteome</keyword>
<feature type="transmembrane region" description="Helical" evidence="2">
    <location>
        <begin position="51"/>
        <end position="73"/>
    </location>
</feature>
<evidence type="ECO:0000313" key="4">
    <source>
        <dbReference type="Proteomes" id="UP000636479"/>
    </source>
</evidence>